<organism evidence="3">
    <name type="scientific">Anthurium amnicola</name>
    <dbReference type="NCBI Taxonomy" id="1678845"/>
    <lineage>
        <taxon>Eukaryota</taxon>
        <taxon>Viridiplantae</taxon>
        <taxon>Streptophyta</taxon>
        <taxon>Embryophyta</taxon>
        <taxon>Tracheophyta</taxon>
        <taxon>Spermatophyta</taxon>
        <taxon>Magnoliopsida</taxon>
        <taxon>Liliopsida</taxon>
        <taxon>Araceae</taxon>
        <taxon>Pothoideae</taxon>
        <taxon>Potheae</taxon>
        <taxon>Anthurium</taxon>
    </lineage>
</organism>
<reference evidence="3" key="1">
    <citation type="submission" date="2015-07" db="EMBL/GenBank/DDBJ databases">
        <title>Transcriptome Assembly of Anthurium amnicola.</title>
        <authorList>
            <person name="Suzuki J."/>
        </authorList>
    </citation>
    <scope>NUCLEOTIDE SEQUENCE</scope>
</reference>
<proteinExistence type="predicted"/>
<evidence type="ECO:0000256" key="2">
    <source>
        <dbReference type="SAM" id="MobiDB-lite"/>
    </source>
</evidence>
<feature type="region of interest" description="Disordered" evidence="2">
    <location>
        <begin position="70"/>
        <end position="102"/>
    </location>
</feature>
<sequence>EREREREVMERGRLKQQLSKAYRASLRSPCSISSRNVTDTVQEPVFVCRRQVNKGGDINGQELFLQVPDRSLSCSRRPPPMTRVTESKSKEEEEVGDWEGRTCPPPYLPVSPSYYCFKQMKEELERVQRRISRHKEIRRRKKKKT</sequence>
<evidence type="ECO:0000256" key="1">
    <source>
        <dbReference type="SAM" id="Coils"/>
    </source>
</evidence>
<feature type="coiled-coil region" evidence="1">
    <location>
        <begin position="117"/>
        <end position="144"/>
    </location>
</feature>
<dbReference type="AlphaFoldDB" id="A0A1D1XVR0"/>
<gene>
    <name evidence="3" type="primary">hoxc4a</name>
    <name evidence="3" type="ORF">g.29702</name>
</gene>
<keyword evidence="1" id="KW-0175">Coiled coil</keyword>
<accession>A0A1D1XVR0</accession>
<dbReference type="EMBL" id="GDJX01021460">
    <property type="protein sequence ID" value="JAT46476.1"/>
    <property type="molecule type" value="Transcribed_RNA"/>
</dbReference>
<dbReference type="GO" id="GO:0003677">
    <property type="term" value="F:DNA binding"/>
    <property type="evidence" value="ECO:0007669"/>
    <property type="project" value="UniProtKB-KW"/>
</dbReference>
<protein>
    <submittedName>
        <fullName evidence="3">Homeobox protein Hox-C4a</fullName>
    </submittedName>
</protein>
<feature type="non-terminal residue" evidence="3">
    <location>
        <position position="145"/>
    </location>
</feature>
<feature type="non-terminal residue" evidence="3">
    <location>
        <position position="1"/>
    </location>
</feature>
<keyword evidence="3" id="KW-0371">Homeobox</keyword>
<evidence type="ECO:0000313" key="3">
    <source>
        <dbReference type="EMBL" id="JAT46476.1"/>
    </source>
</evidence>
<name>A0A1D1XVR0_9ARAE</name>
<keyword evidence="3" id="KW-0238">DNA-binding</keyword>